<evidence type="ECO:0000256" key="2">
    <source>
        <dbReference type="ARBA" id="ARBA00005369"/>
    </source>
</evidence>
<sequence length="402" mass="44245">MTGWRGLARGLADELAAEGVLRSPEWRAAVEAIPRHVFVPRFYVQRQDGRWSETSAEDDGWLTAVYRDEPLVTALATTADGDRVTVSSSTKPGLMVRMLEALDVRDEHRVLEIGTGTGYNAALLSHRLGGERVFSVDIGAALVDAARDRLAGLGLAPTLAVAHGAGGLPEHAPFDRIIATCSLRAVPWAWAEQVREGGLVLVDVKPSTHAGNLVLLVRHADRLEGRFLPRWAGFMAMRDADRAPETARVVEDLSTGSRSSTRLEPTPWSSLVPWFLAQARMPGEVAFGYRGATGRGPEWAVFGTPDGSWSAVGTQPDGNGEREVRQGGPVRLWDAVEETHRAWRGFGRPNWDRLGLTVTPDGRHRVWLDEPGNVWVAAETRQQVLPEPHRRAFNYYPRHHHG</sequence>
<keyword evidence="7" id="KW-0808">Transferase</keyword>
<dbReference type="Proteomes" id="UP000639606">
    <property type="component" value="Unassembled WGS sequence"/>
</dbReference>
<dbReference type="InterPro" id="IPR029063">
    <property type="entry name" value="SAM-dependent_MTases_sf"/>
</dbReference>
<dbReference type="EC" id="2.1.1.77" evidence="3"/>
<dbReference type="GO" id="GO:0032259">
    <property type="term" value="P:methylation"/>
    <property type="evidence" value="ECO:0007669"/>
    <property type="project" value="UniProtKB-KW"/>
</dbReference>
<evidence type="ECO:0000256" key="3">
    <source>
        <dbReference type="ARBA" id="ARBA00011890"/>
    </source>
</evidence>
<reference evidence="12" key="1">
    <citation type="journal article" date="2014" name="Int. J. Syst. Evol. Microbiol.">
        <title>Complete genome sequence of Corynebacterium casei LMG S-19264T (=DSM 44701T), isolated from a smear-ripened cheese.</title>
        <authorList>
            <consortium name="US DOE Joint Genome Institute (JGI-PGF)"/>
            <person name="Walter F."/>
            <person name="Albersmeier A."/>
            <person name="Kalinowski J."/>
            <person name="Ruckert C."/>
        </authorList>
    </citation>
    <scope>NUCLEOTIDE SEQUENCE</scope>
    <source>
        <strain evidence="12">JCM 3313</strain>
    </source>
</reference>
<evidence type="ECO:0000256" key="11">
    <source>
        <dbReference type="ARBA" id="ARBA00031350"/>
    </source>
</evidence>
<accession>A0A918AHX4</accession>
<evidence type="ECO:0000256" key="5">
    <source>
        <dbReference type="ARBA" id="ARBA00022490"/>
    </source>
</evidence>
<protein>
    <recommendedName>
        <fullName evidence="4">Protein-L-isoaspartate O-methyltransferase</fullName>
        <ecNumber evidence="3">2.1.1.77</ecNumber>
    </recommendedName>
    <alternativeName>
        <fullName evidence="11">L-isoaspartyl protein carboxyl methyltransferase</fullName>
    </alternativeName>
    <alternativeName>
        <fullName evidence="9">Protein L-isoaspartyl methyltransferase</fullName>
    </alternativeName>
    <alternativeName>
        <fullName evidence="10">Protein-beta-aspartate methyltransferase</fullName>
    </alternativeName>
</protein>
<keyword evidence="5" id="KW-0963">Cytoplasm</keyword>
<dbReference type="InterPro" id="IPR026448">
    <property type="entry name" value="Methyltr_grasp"/>
</dbReference>
<organism evidence="12 13">
    <name type="scientific">Saccharothrix coeruleofusca</name>
    <dbReference type="NCBI Taxonomy" id="33919"/>
    <lineage>
        <taxon>Bacteria</taxon>
        <taxon>Bacillati</taxon>
        <taxon>Actinomycetota</taxon>
        <taxon>Actinomycetes</taxon>
        <taxon>Pseudonocardiales</taxon>
        <taxon>Pseudonocardiaceae</taxon>
        <taxon>Saccharothrix</taxon>
    </lineage>
</organism>
<evidence type="ECO:0000256" key="7">
    <source>
        <dbReference type="ARBA" id="ARBA00022679"/>
    </source>
</evidence>
<gene>
    <name evidence="12" type="primary">pcm</name>
    <name evidence="12" type="ORF">GCM10010185_08060</name>
</gene>
<evidence type="ECO:0000256" key="6">
    <source>
        <dbReference type="ARBA" id="ARBA00022603"/>
    </source>
</evidence>
<evidence type="ECO:0000256" key="1">
    <source>
        <dbReference type="ARBA" id="ARBA00004496"/>
    </source>
</evidence>
<keyword evidence="13" id="KW-1185">Reference proteome</keyword>
<dbReference type="Pfam" id="PF01135">
    <property type="entry name" value="PCMT"/>
    <property type="match status" value="1"/>
</dbReference>
<dbReference type="AlphaFoldDB" id="A0A918AHX4"/>
<comment type="similarity">
    <text evidence="2">Belongs to the methyltransferase superfamily. L-isoaspartyl/D-aspartyl protein methyltransferase family.</text>
</comment>
<dbReference type="CDD" id="cd02440">
    <property type="entry name" value="AdoMet_MTases"/>
    <property type="match status" value="1"/>
</dbReference>
<reference evidence="12" key="2">
    <citation type="submission" date="2020-09" db="EMBL/GenBank/DDBJ databases">
        <authorList>
            <person name="Sun Q."/>
            <person name="Ohkuma M."/>
        </authorList>
    </citation>
    <scope>NUCLEOTIDE SEQUENCE</scope>
    <source>
        <strain evidence="12">JCM 3313</strain>
    </source>
</reference>
<evidence type="ECO:0000313" key="12">
    <source>
        <dbReference type="EMBL" id="GGP38918.1"/>
    </source>
</evidence>
<proteinExistence type="inferred from homology"/>
<evidence type="ECO:0000256" key="10">
    <source>
        <dbReference type="ARBA" id="ARBA00031323"/>
    </source>
</evidence>
<dbReference type="GO" id="GO:0004719">
    <property type="term" value="F:protein-L-isoaspartate (D-aspartate) O-methyltransferase activity"/>
    <property type="evidence" value="ECO:0007669"/>
    <property type="project" value="UniProtKB-EC"/>
</dbReference>
<dbReference type="Gene3D" id="3.40.50.150">
    <property type="entry name" value="Vaccinia Virus protein VP39"/>
    <property type="match status" value="1"/>
</dbReference>
<evidence type="ECO:0000256" key="9">
    <source>
        <dbReference type="ARBA" id="ARBA00030757"/>
    </source>
</evidence>
<dbReference type="RefSeq" id="WP_189221613.1">
    <property type="nucleotide sequence ID" value="NZ_BMRG01000001.1"/>
</dbReference>
<dbReference type="PANTHER" id="PTHR11579:SF0">
    <property type="entry name" value="PROTEIN-L-ISOASPARTATE(D-ASPARTATE) O-METHYLTRANSFERASE"/>
    <property type="match status" value="1"/>
</dbReference>
<dbReference type="PANTHER" id="PTHR11579">
    <property type="entry name" value="PROTEIN-L-ISOASPARTATE O-METHYLTRANSFERASE"/>
    <property type="match status" value="1"/>
</dbReference>
<dbReference type="NCBIfam" id="TIGR04188">
    <property type="entry name" value="methyltr_grsp"/>
    <property type="match status" value="1"/>
</dbReference>
<dbReference type="InterPro" id="IPR000682">
    <property type="entry name" value="PCMT"/>
</dbReference>
<dbReference type="EMBL" id="BMRG01000001">
    <property type="protein sequence ID" value="GGP38918.1"/>
    <property type="molecule type" value="Genomic_DNA"/>
</dbReference>
<evidence type="ECO:0000256" key="8">
    <source>
        <dbReference type="ARBA" id="ARBA00022691"/>
    </source>
</evidence>
<evidence type="ECO:0000256" key="4">
    <source>
        <dbReference type="ARBA" id="ARBA00013346"/>
    </source>
</evidence>
<dbReference type="GO" id="GO:0005737">
    <property type="term" value="C:cytoplasm"/>
    <property type="evidence" value="ECO:0007669"/>
    <property type="project" value="UniProtKB-SubCell"/>
</dbReference>
<comment type="subcellular location">
    <subcellularLocation>
        <location evidence="1">Cytoplasm</location>
    </subcellularLocation>
</comment>
<comment type="caution">
    <text evidence="12">The sequence shown here is derived from an EMBL/GenBank/DDBJ whole genome shotgun (WGS) entry which is preliminary data.</text>
</comment>
<keyword evidence="6" id="KW-0489">Methyltransferase</keyword>
<evidence type="ECO:0000313" key="13">
    <source>
        <dbReference type="Proteomes" id="UP000639606"/>
    </source>
</evidence>
<keyword evidence="8" id="KW-0949">S-adenosyl-L-methionine</keyword>
<name>A0A918AHX4_9PSEU</name>
<dbReference type="SUPFAM" id="SSF53335">
    <property type="entry name" value="S-adenosyl-L-methionine-dependent methyltransferases"/>
    <property type="match status" value="1"/>
</dbReference>